<keyword evidence="2" id="KW-1185">Reference proteome</keyword>
<proteinExistence type="predicted"/>
<dbReference type="SUPFAM" id="SSF69118">
    <property type="entry name" value="AhpD-like"/>
    <property type="match status" value="1"/>
</dbReference>
<protein>
    <submittedName>
        <fullName evidence="1">Uncharacterized protein</fullName>
    </submittedName>
</protein>
<sequence length="60" mass="6577">MTTINVPTRDDVSRATQTIFDKRNSSLGTVHNLYATLAHSGHAPGNYLAFQNAKCMMHAT</sequence>
<accession>A0A1H4H7C4</accession>
<dbReference type="Proteomes" id="UP000198638">
    <property type="component" value="Unassembled WGS sequence"/>
</dbReference>
<dbReference type="InterPro" id="IPR029032">
    <property type="entry name" value="AhpD-like"/>
</dbReference>
<dbReference type="OrthoDB" id="3667834at2"/>
<gene>
    <name evidence="1" type="ORF">SAMN05192564_107310</name>
</gene>
<dbReference type="RefSeq" id="WP_090536190.1">
    <property type="nucleotide sequence ID" value="NZ_FNRQ01000007.1"/>
</dbReference>
<dbReference type="STRING" id="83784.SAMN05192564_107310"/>
<organism evidence="1 2">
    <name type="scientific">Paraburkholderia sartisoli</name>
    <dbReference type="NCBI Taxonomy" id="83784"/>
    <lineage>
        <taxon>Bacteria</taxon>
        <taxon>Pseudomonadati</taxon>
        <taxon>Pseudomonadota</taxon>
        <taxon>Betaproteobacteria</taxon>
        <taxon>Burkholderiales</taxon>
        <taxon>Burkholderiaceae</taxon>
        <taxon>Paraburkholderia</taxon>
    </lineage>
</organism>
<name>A0A1H4H7C4_9BURK</name>
<dbReference type="EMBL" id="FNRQ01000007">
    <property type="protein sequence ID" value="SEB17531.1"/>
    <property type="molecule type" value="Genomic_DNA"/>
</dbReference>
<evidence type="ECO:0000313" key="2">
    <source>
        <dbReference type="Proteomes" id="UP000198638"/>
    </source>
</evidence>
<reference evidence="2" key="1">
    <citation type="submission" date="2016-10" db="EMBL/GenBank/DDBJ databases">
        <authorList>
            <person name="Varghese N."/>
            <person name="Submissions S."/>
        </authorList>
    </citation>
    <scope>NUCLEOTIDE SEQUENCE [LARGE SCALE GENOMIC DNA]</scope>
    <source>
        <strain evidence="2">LMG 24000</strain>
    </source>
</reference>
<dbReference type="AlphaFoldDB" id="A0A1H4H7C4"/>
<evidence type="ECO:0000313" key="1">
    <source>
        <dbReference type="EMBL" id="SEB17531.1"/>
    </source>
</evidence>